<dbReference type="EMBL" id="CP093343">
    <property type="protein sequence ID" value="WOG85905.1"/>
    <property type="molecule type" value="Genomic_DNA"/>
</dbReference>
<evidence type="ECO:0000256" key="2">
    <source>
        <dbReference type="ARBA" id="ARBA00022454"/>
    </source>
</evidence>
<dbReference type="GO" id="GO:0042054">
    <property type="term" value="F:histone methyltransferase activity"/>
    <property type="evidence" value="ECO:0007669"/>
    <property type="project" value="InterPro"/>
</dbReference>
<comment type="subcellular location">
    <subcellularLocation>
        <location evidence="1">Chromosome</location>
    </subcellularLocation>
</comment>
<dbReference type="InterPro" id="IPR025776">
    <property type="entry name" value="SUVR4/1/2"/>
</dbReference>
<dbReference type="SUPFAM" id="SSF82199">
    <property type="entry name" value="SET domain"/>
    <property type="match status" value="1"/>
</dbReference>
<gene>
    <name evidence="6" type="ORF">DCAR_0105098</name>
</gene>
<dbReference type="InterPro" id="IPR046341">
    <property type="entry name" value="SET_dom_sf"/>
</dbReference>
<dbReference type="PANTHER" id="PTHR46450">
    <property type="entry name" value="INACTIVE HISTONE-LYSINE N-METHYLTRANSFERASE SUVR1-RELATED"/>
    <property type="match status" value="1"/>
</dbReference>
<keyword evidence="2" id="KW-0158">Chromosome</keyword>
<evidence type="ECO:0008006" key="8">
    <source>
        <dbReference type="Google" id="ProtNLM"/>
    </source>
</evidence>
<dbReference type="InterPro" id="IPR043017">
    <property type="entry name" value="WIYLD_dom_sf"/>
</dbReference>
<keyword evidence="7" id="KW-1185">Reference proteome</keyword>
<accession>A0AAF1AMX6</accession>
<dbReference type="SMART" id="SM00317">
    <property type="entry name" value="SET"/>
    <property type="match status" value="1"/>
</dbReference>
<dbReference type="AlphaFoldDB" id="A0AAF1AMX6"/>
<dbReference type="CDD" id="cd10538">
    <property type="entry name" value="SET_SETDB-like"/>
    <property type="match status" value="1"/>
</dbReference>
<dbReference type="PROSITE" id="PS50867">
    <property type="entry name" value="PRE_SET"/>
    <property type="match status" value="1"/>
</dbReference>
<name>A0AAF1AMX6_DAUCS</name>
<dbReference type="PANTHER" id="PTHR46450:SF1">
    <property type="entry name" value="INACTIVE HISTONE-LYSINE N-METHYLTRANSFERASE SUVR1-RELATED"/>
    <property type="match status" value="1"/>
</dbReference>
<dbReference type="Proteomes" id="UP000077755">
    <property type="component" value="Chromosome 1"/>
</dbReference>
<feature type="region of interest" description="Disordered" evidence="3">
    <location>
        <begin position="122"/>
        <end position="191"/>
    </location>
</feature>
<feature type="domain" description="SET" evidence="4">
    <location>
        <begin position="582"/>
        <end position="716"/>
    </location>
</feature>
<reference evidence="6" key="1">
    <citation type="journal article" date="2016" name="Nat. Genet.">
        <title>A high-quality carrot genome assembly provides new insights into carotenoid accumulation and asterid genome evolution.</title>
        <authorList>
            <person name="Iorizzo M."/>
            <person name="Ellison S."/>
            <person name="Senalik D."/>
            <person name="Zeng P."/>
            <person name="Satapoomin P."/>
            <person name="Huang J."/>
            <person name="Bowman M."/>
            <person name="Iovene M."/>
            <person name="Sanseverino W."/>
            <person name="Cavagnaro P."/>
            <person name="Yildiz M."/>
            <person name="Macko-Podgorni A."/>
            <person name="Moranska E."/>
            <person name="Grzebelus E."/>
            <person name="Grzebelus D."/>
            <person name="Ashrafi H."/>
            <person name="Zheng Z."/>
            <person name="Cheng S."/>
            <person name="Spooner D."/>
            <person name="Van Deynze A."/>
            <person name="Simon P."/>
        </authorList>
    </citation>
    <scope>NUCLEOTIDE SEQUENCE</scope>
    <source>
        <tissue evidence="6">Leaf</tissue>
    </source>
</reference>
<dbReference type="InterPro" id="IPR007728">
    <property type="entry name" value="Pre-SET_dom"/>
</dbReference>
<proteinExistence type="predicted"/>
<dbReference type="PROSITE" id="PS51580">
    <property type="entry name" value="SAM_MT43_3"/>
    <property type="match status" value="1"/>
</dbReference>
<evidence type="ECO:0000313" key="7">
    <source>
        <dbReference type="Proteomes" id="UP000077755"/>
    </source>
</evidence>
<dbReference type="Gene3D" id="2.170.270.10">
    <property type="entry name" value="SET domain"/>
    <property type="match status" value="1"/>
</dbReference>
<dbReference type="Gene3D" id="1.10.8.850">
    <property type="entry name" value="Histone-lysine N methyltransferase , C-terminal domain-like"/>
    <property type="match status" value="1"/>
</dbReference>
<feature type="domain" description="Pre-SET" evidence="5">
    <location>
        <begin position="480"/>
        <end position="579"/>
    </location>
</feature>
<dbReference type="Pfam" id="PF00856">
    <property type="entry name" value="SET"/>
    <property type="match status" value="1"/>
</dbReference>
<dbReference type="Pfam" id="PF10440">
    <property type="entry name" value="WIYLD"/>
    <property type="match status" value="1"/>
</dbReference>
<organism evidence="6 7">
    <name type="scientific">Daucus carota subsp. sativus</name>
    <name type="common">Carrot</name>
    <dbReference type="NCBI Taxonomy" id="79200"/>
    <lineage>
        <taxon>Eukaryota</taxon>
        <taxon>Viridiplantae</taxon>
        <taxon>Streptophyta</taxon>
        <taxon>Embryophyta</taxon>
        <taxon>Tracheophyta</taxon>
        <taxon>Spermatophyta</taxon>
        <taxon>Magnoliopsida</taxon>
        <taxon>eudicotyledons</taxon>
        <taxon>Gunneridae</taxon>
        <taxon>Pentapetalae</taxon>
        <taxon>asterids</taxon>
        <taxon>campanulids</taxon>
        <taxon>Apiales</taxon>
        <taxon>Apiaceae</taxon>
        <taxon>Apioideae</taxon>
        <taxon>Scandiceae</taxon>
        <taxon>Daucinae</taxon>
        <taxon>Daucus</taxon>
        <taxon>Daucus sect. Daucus</taxon>
    </lineage>
</organism>
<feature type="compositionally biased region" description="Basic and acidic residues" evidence="3">
    <location>
        <begin position="174"/>
        <end position="191"/>
    </location>
</feature>
<feature type="region of interest" description="Disordered" evidence="3">
    <location>
        <begin position="61"/>
        <end position="85"/>
    </location>
</feature>
<feature type="compositionally biased region" description="Basic and acidic residues" evidence="3">
    <location>
        <begin position="61"/>
        <end position="70"/>
    </location>
</feature>
<dbReference type="InterPro" id="IPR001214">
    <property type="entry name" value="SET_dom"/>
</dbReference>
<sequence>MAPNPRVLKAFRAMKAIGILEDKVKPVLKDLLKLYDKNWEHIEEENYRALADAILERDEMEVHSSSEKNKNLGNSNDDENLEHDEPDRPLKRLRLKHQDNHLSSSLIDGSPDLGVGEFKKPKVEADEASAREITNPEPQSVSLQPLAKDKGKQPVSSEAGAPVISVPSHSSLIRSKDKGKEPLLPEDTPKDFRLFSERSSSHGVTIREPKVDAVISLPPKKVPNGYALTKLNDSSSIDEKLHADVAATAVHPEPLPDGRSTVENVSVPDPTGQTVLSFHSVIDNDENNDIPDFASEKRINSELVKSQCRSNPDFDVTTAPCGDTGVSVSDCSTLGKPEVQYVPPPLNGADNIQPDAAVVSPQEPISLPPCSGMNGSPPHDNRMVNHYEVNSDRALTVNNSTNCQSLMAVQKPQAMLNNGNSVHDVNDLSKGQEKVVVYLQNEINSECQLSFNYIPENVIFQKAHVNISLAHIRESCCSKCSGDCLSSSTPCACADENNGEYAYTSEGLVKEKLLEECISIKREPQNQILLLCKECPLERLKNEEKIESCKGHLMRKFIKECWWKCGCSKNCGNRVVQRGIDRKLQVFMTVGGKGWGLRTLESLPKGAFVCEYVGEVITNSELCDRVLQGRNTGSHQYSVPLDANWSTKIVLKDEEALCLDATHYGNVARFINHRCVDSNLIEIPVEVETPDRHYYHLAFFTTREVKALEELTWDYGIDFDDHDRPISTFECLCGSNFCRNINRTNSGAASYCLFKSNLCNVNCNRDLVKFAFLYHDQLQFADTYHGLHTGSASEATAT</sequence>
<protein>
    <recommendedName>
        <fullName evidence="8">SET domain-containing protein</fullName>
    </recommendedName>
</protein>
<evidence type="ECO:0000256" key="3">
    <source>
        <dbReference type="SAM" id="MobiDB-lite"/>
    </source>
</evidence>
<dbReference type="GO" id="GO:0005694">
    <property type="term" value="C:chromosome"/>
    <property type="evidence" value="ECO:0007669"/>
    <property type="project" value="UniProtKB-SubCell"/>
</dbReference>
<dbReference type="InterPro" id="IPR018848">
    <property type="entry name" value="WIYLD_domain"/>
</dbReference>
<evidence type="ECO:0000259" key="5">
    <source>
        <dbReference type="PROSITE" id="PS50867"/>
    </source>
</evidence>
<dbReference type="GO" id="GO:0008270">
    <property type="term" value="F:zinc ion binding"/>
    <property type="evidence" value="ECO:0007669"/>
    <property type="project" value="InterPro"/>
</dbReference>
<dbReference type="GO" id="GO:0005634">
    <property type="term" value="C:nucleus"/>
    <property type="evidence" value="ECO:0007669"/>
    <property type="project" value="InterPro"/>
</dbReference>
<reference evidence="6" key="2">
    <citation type="submission" date="2022-03" db="EMBL/GenBank/DDBJ databases">
        <title>Draft title - Genomic analysis of global carrot germplasm unveils the trajectory of domestication and the origin of high carotenoid orange carrot.</title>
        <authorList>
            <person name="Iorizzo M."/>
            <person name="Ellison S."/>
            <person name="Senalik D."/>
            <person name="Macko-Podgorni A."/>
            <person name="Grzebelus D."/>
            <person name="Bostan H."/>
            <person name="Rolling W."/>
            <person name="Curaba J."/>
            <person name="Simon P."/>
        </authorList>
    </citation>
    <scope>NUCLEOTIDE SEQUENCE</scope>
    <source>
        <tissue evidence="6">Leaf</tissue>
    </source>
</reference>
<dbReference type="PROSITE" id="PS50280">
    <property type="entry name" value="SET"/>
    <property type="match status" value="1"/>
</dbReference>
<dbReference type="SMART" id="SM00468">
    <property type="entry name" value="PreSET"/>
    <property type="match status" value="1"/>
</dbReference>
<evidence type="ECO:0000259" key="4">
    <source>
        <dbReference type="PROSITE" id="PS50280"/>
    </source>
</evidence>
<evidence type="ECO:0000313" key="6">
    <source>
        <dbReference type="EMBL" id="WOG85905.1"/>
    </source>
</evidence>
<evidence type="ECO:0000256" key="1">
    <source>
        <dbReference type="ARBA" id="ARBA00004286"/>
    </source>
</evidence>